<dbReference type="Proteomes" id="UP000242310">
    <property type="component" value="Unassembled WGS sequence"/>
</dbReference>
<proteinExistence type="predicted"/>
<dbReference type="RefSeq" id="WP_106588963.1">
    <property type="nucleotide sequence ID" value="NZ_PYAV01000008.1"/>
</dbReference>
<dbReference type="Pfam" id="PF14183">
    <property type="entry name" value="YwpF"/>
    <property type="match status" value="1"/>
</dbReference>
<name>A0A2P8HE41_9BACI</name>
<sequence>MKTFRLKGLQLVFPGEESPEQQPVPFQDGLVINREEGDQMWLVDARLPEAGDDVQAMFDEMQETGERFVMDVTITDESNDPATMVGSVRETLPLSEGFSVLFDAYMALQQEEVFNYILESLVEDGYSGKELIEEFKNRKADQGAWSEQVAKTLYEEAAKEDASIPTQDEGK</sequence>
<evidence type="ECO:0000313" key="1">
    <source>
        <dbReference type="EMBL" id="PSL44490.1"/>
    </source>
</evidence>
<comment type="caution">
    <text evidence="1">The sequence shown here is derived from an EMBL/GenBank/DDBJ whole genome shotgun (WGS) entry which is preliminary data.</text>
</comment>
<accession>A0A2P8HE41</accession>
<keyword evidence="2" id="KW-1185">Reference proteome</keyword>
<dbReference type="AlphaFoldDB" id="A0A2P8HE41"/>
<reference evidence="1 2" key="1">
    <citation type="submission" date="2018-03" db="EMBL/GenBank/DDBJ databases">
        <title>Genomic Encyclopedia of Type Strains, Phase III (KMG-III): the genomes of soil and plant-associated and newly described type strains.</title>
        <authorList>
            <person name="Whitman W."/>
        </authorList>
    </citation>
    <scope>NUCLEOTIDE SEQUENCE [LARGE SCALE GENOMIC DNA]</scope>
    <source>
        <strain evidence="1 2">CGMCC 1.07653</strain>
    </source>
</reference>
<organism evidence="1 2">
    <name type="scientific">Salsuginibacillus halophilus</name>
    <dbReference type="NCBI Taxonomy" id="517424"/>
    <lineage>
        <taxon>Bacteria</taxon>
        <taxon>Bacillati</taxon>
        <taxon>Bacillota</taxon>
        <taxon>Bacilli</taxon>
        <taxon>Bacillales</taxon>
        <taxon>Bacillaceae</taxon>
        <taxon>Salsuginibacillus</taxon>
    </lineage>
</organism>
<protein>
    <submittedName>
        <fullName evidence="1">YwpF-like protein</fullName>
    </submittedName>
</protein>
<dbReference type="OrthoDB" id="2427395at2"/>
<dbReference type="InterPro" id="IPR025573">
    <property type="entry name" value="YwpF"/>
</dbReference>
<evidence type="ECO:0000313" key="2">
    <source>
        <dbReference type="Proteomes" id="UP000242310"/>
    </source>
</evidence>
<gene>
    <name evidence="1" type="ORF">B0H94_108101</name>
</gene>
<dbReference type="EMBL" id="PYAV01000008">
    <property type="protein sequence ID" value="PSL44490.1"/>
    <property type="molecule type" value="Genomic_DNA"/>
</dbReference>